<dbReference type="Gene3D" id="1.25.40.10">
    <property type="entry name" value="Tetratricopeptide repeat domain"/>
    <property type="match status" value="1"/>
</dbReference>
<protein>
    <submittedName>
        <fullName evidence="2">Uncharacterized protein</fullName>
    </submittedName>
</protein>
<dbReference type="AlphaFoldDB" id="A0AAD5XPQ8"/>
<dbReference type="Proteomes" id="UP001212152">
    <property type="component" value="Unassembled WGS sequence"/>
</dbReference>
<comment type="caution">
    <text evidence="2">The sequence shown here is derived from an EMBL/GenBank/DDBJ whole genome shotgun (WGS) entry which is preliminary data.</text>
</comment>
<keyword evidence="3" id="KW-1185">Reference proteome</keyword>
<sequence>MSAHHSQPPPAEHIATAPDPLVRDAVEAHGIVQFTASQTKSDNRDDDWLIAAMADAEAAAEEPAPVKAPRHFIDRDYVMRATYDGCFHAPSLDAIPSIFALKQGPNSLVSSMEHLYVAGDYAGTLAVAEAWRATNATSKKKFKETEVLEITARCMLRLGEPAHAATFLDAHRSASTDAGWLLLLAETYSRCEGRERVADALQALQAYDISRPVDPTTYRLLARVFEKSGYMSRAARCLRTAIELYGRNAPDAPIARIHALAEVKRLEDLAVRLEAVPAARTTAPDPSLEALPEPWAWLDRAAGGEPMDQGADDKLSKDE</sequence>
<reference evidence="2" key="1">
    <citation type="submission" date="2020-05" db="EMBL/GenBank/DDBJ databases">
        <title>Phylogenomic resolution of chytrid fungi.</title>
        <authorList>
            <person name="Stajich J.E."/>
            <person name="Amses K."/>
            <person name="Simmons R."/>
            <person name="Seto K."/>
            <person name="Myers J."/>
            <person name="Bonds A."/>
            <person name="Quandt C.A."/>
            <person name="Barry K."/>
            <person name="Liu P."/>
            <person name="Grigoriev I."/>
            <person name="Longcore J.E."/>
            <person name="James T.Y."/>
        </authorList>
    </citation>
    <scope>NUCLEOTIDE SEQUENCE</scope>
    <source>
        <strain evidence="2">JEL0379</strain>
    </source>
</reference>
<feature type="region of interest" description="Disordered" evidence="1">
    <location>
        <begin position="299"/>
        <end position="319"/>
    </location>
</feature>
<dbReference type="EMBL" id="JADGJQ010000008">
    <property type="protein sequence ID" value="KAJ3182749.1"/>
    <property type="molecule type" value="Genomic_DNA"/>
</dbReference>
<dbReference type="SUPFAM" id="SSF48452">
    <property type="entry name" value="TPR-like"/>
    <property type="match status" value="1"/>
</dbReference>
<organism evidence="2 3">
    <name type="scientific">Geranomyces variabilis</name>
    <dbReference type="NCBI Taxonomy" id="109894"/>
    <lineage>
        <taxon>Eukaryota</taxon>
        <taxon>Fungi</taxon>
        <taxon>Fungi incertae sedis</taxon>
        <taxon>Chytridiomycota</taxon>
        <taxon>Chytridiomycota incertae sedis</taxon>
        <taxon>Chytridiomycetes</taxon>
        <taxon>Spizellomycetales</taxon>
        <taxon>Powellomycetaceae</taxon>
        <taxon>Geranomyces</taxon>
    </lineage>
</organism>
<evidence type="ECO:0000313" key="3">
    <source>
        <dbReference type="Proteomes" id="UP001212152"/>
    </source>
</evidence>
<accession>A0AAD5XPQ8</accession>
<proteinExistence type="predicted"/>
<name>A0AAD5XPQ8_9FUNG</name>
<dbReference type="InterPro" id="IPR011990">
    <property type="entry name" value="TPR-like_helical_dom_sf"/>
</dbReference>
<evidence type="ECO:0000313" key="2">
    <source>
        <dbReference type="EMBL" id="KAJ3182749.1"/>
    </source>
</evidence>
<evidence type="ECO:0000256" key="1">
    <source>
        <dbReference type="SAM" id="MobiDB-lite"/>
    </source>
</evidence>
<gene>
    <name evidence="2" type="ORF">HDU87_008088</name>
</gene>